<evidence type="ECO:0000313" key="1">
    <source>
        <dbReference type="EMBL" id="AIH04272.1"/>
    </source>
</evidence>
<keyword evidence="2" id="KW-1185">Reference proteome</keyword>
<evidence type="ECO:0000313" key="2">
    <source>
        <dbReference type="Proteomes" id="UP000028481"/>
    </source>
</evidence>
<dbReference type="eggNOG" id="ENOG5033HPV">
    <property type="taxonomic scope" value="Bacteria"/>
</dbReference>
<sequence>MDKELVKKFADKYPEINELLEKHQEMENQVAELSQKPYLTPEEEVKLKELKKEKLYIKEKIYKIIKTKEGIEID</sequence>
<dbReference type="HOGENOM" id="CLU_165482_1_2_0"/>
<dbReference type="PaxDb" id="289377-HL41_05650"/>
<protein>
    <recommendedName>
        <fullName evidence="3">DUF465 domain-containing protein</fullName>
    </recommendedName>
</protein>
<dbReference type="InterPro" id="IPR007420">
    <property type="entry name" value="DUF465"/>
</dbReference>
<dbReference type="Pfam" id="PF04325">
    <property type="entry name" value="DUF465"/>
    <property type="match status" value="1"/>
</dbReference>
<dbReference type="RefSeq" id="WP_022855360.1">
    <property type="nucleotide sequence ID" value="NZ_CP008796.1"/>
</dbReference>
<dbReference type="EMBL" id="CP008796">
    <property type="protein sequence ID" value="AIH04272.1"/>
    <property type="molecule type" value="Genomic_DNA"/>
</dbReference>
<dbReference type="AlphaFoldDB" id="A0A075WZY0"/>
<accession>A0A075WZY0</accession>
<dbReference type="STRING" id="289377.HL41_05650"/>
<dbReference type="OrthoDB" id="9814679at2"/>
<reference evidence="1 2" key="1">
    <citation type="journal article" date="2015" name="Genome Announc.">
        <title>Genome Sequence of a Sulfate-Reducing Thermophilic Bacterium, Thermodesulfobacterium commune DSM 2178T (Phylum Thermodesulfobacteria).</title>
        <authorList>
            <person name="Bhatnagar S."/>
            <person name="Badger J.H."/>
            <person name="Madupu R."/>
            <person name="Khouri H.M."/>
            <person name="O'Connor E.M."/>
            <person name="Robb F.T."/>
            <person name="Ward N.L."/>
            <person name="Eisen J.A."/>
        </authorList>
    </citation>
    <scope>NUCLEOTIDE SEQUENCE [LARGE SCALE GENOMIC DNA]</scope>
    <source>
        <strain evidence="1 2">DSM 2178</strain>
    </source>
</reference>
<dbReference type="KEGG" id="tcm:HL41_05650"/>
<evidence type="ECO:0008006" key="3">
    <source>
        <dbReference type="Google" id="ProtNLM"/>
    </source>
</evidence>
<proteinExistence type="predicted"/>
<organism evidence="1 2">
    <name type="scientific">Thermodesulfobacterium commune DSM 2178</name>
    <dbReference type="NCBI Taxonomy" id="289377"/>
    <lineage>
        <taxon>Bacteria</taxon>
        <taxon>Pseudomonadati</taxon>
        <taxon>Thermodesulfobacteriota</taxon>
        <taxon>Thermodesulfobacteria</taxon>
        <taxon>Thermodesulfobacteriales</taxon>
        <taxon>Thermodesulfobacteriaceae</taxon>
        <taxon>Thermodesulfobacterium</taxon>
    </lineage>
</organism>
<dbReference type="Gene3D" id="6.10.280.50">
    <property type="match status" value="1"/>
</dbReference>
<gene>
    <name evidence="1" type="ORF">HL41_05650</name>
</gene>
<dbReference type="InterPro" id="IPR038444">
    <property type="entry name" value="DUF465_sf"/>
</dbReference>
<name>A0A075WZY0_9BACT</name>
<dbReference type="Proteomes" id="UP000028481">
    <property type="component" value="Chromosome"/>
</dbReference>